<keyword evidence="10" id="KW-0472">Membrane</keyword>
<evidence type="ECO:0000256" key="2">
    <source>
        <dbReference type="ARBA" id="ARBA00022527"/>
    </source>
</evidence>
<dbReference type="Proteomes" id="UP000237000">
    <property type="component" value="Unassembled WGS sequence"/>
</dbReference>
<keyword evidence="7 13" id="KW-0418">Kinase</keyword>
<keyword evidence="14" id="KW-1185">Reference proteome</keyword>
<keyword evidence="8 11" id="KW-0067">ATP-binding</keyword>
<comment type="subcellular location">
    <subcellularLocation>
        <location evidence="1">Membrane</location>
        <topology evidence="1">Single-pass membrane protein</topology>
    </subcellularLocation>
</comment>
<dbReference type="PANTHER" id="PTHR47974">
    <property type="entry name" value="OS07G0415500 PROTEIN"/>
    <property type="match status" value="1"/>
</dbReference>
<dbReference type="PROSITE" id="PS00108">
    <property type="entry name" value="PROTEIN_KINASE_ST"/>
    <property type="match status" value="1"/>
</dbReference>
<dbReference type="EMBL" id="JXTC01000561">
    <property type="protein sequence ID" value="PON46066.1"/>
    <property type="molecule type" value="Genomic_DNA"/>
</dbReference>
<dbReference type="InterPro" id="IPR001245">
    <property type="entry name" value="Ser-Thr/Tyr_kinase_cat_dom"/>
</dbReference>
<keyword evidence="9" id="KW-1133">Transmembrane helix</keyword>
<accession>A0A2P5BBC1</accession>
<evidence type="ECO:0000256" key="10">
    <source>
        <dbReference type="ARBA" id="ARBA00023136"/>
    </source>
</evidence>
<evidence type="ECO:0000259" key="12">
    <source>
        <dbReference type="PROSITE" id="PS50011"/>
    </source>
</evidence>
<keyword evidence="6 11" id="KW-0547">Nucleotide-binding</keyword>
<dbReference type="InterPro" id="IPR011009">
    <property type="entry name" value="Kinase-like_dom_sf"/>
</dbReference>
<dbReference type="Gene3D" id="1.10.510.10">
    <property type="entry name" value="Transferase(Phosphotransferase) domain 1"/>
    <property type="match status" value="2"/>
</dbReference>
<dbReference type="STRING" id="63057.A0A2P5BBC1"/>
<organism evidence="13 14">
    <name type="scientific">Trema orientale</name>
    <name type="common">Charcoal tree</name>
    <name type="synonym">Celtis orientalis</name>
    <dbReference type="NCBI Taxonomy" id="63057"/>
    <lineage>
        <taxon>Eukaryota</taxon>
        <taxon>Viridiplantae</taxon>
        <taxon>Streptophyta</taxon>
        <taxon>Embryophyta</taxon>
        <taxon>Tracheophyta</taxon>
        <taxon>Spermatophyta</taxon>
        <taxon>Magnoliopsida</taxon>
        <taxon>eudicotyledons</taxon>
        <taxon>Gunneridae</taxon>
        <taxon>Pentapetalae</taxon>
        <taxon>rosids</taxon>
        <taxon>fabids</taxon>
        <taxon>Rosales</taxon>
        <taxon>Cannabaceae</taxon>
        <taxon>Trema</taxon>
    </lineage>
</organism>
<evidence type="ECO:0000256" key="9">
    <source>
        <dbReference type="ARBA" id="ARBA00022989"/>
    </source>
</evidence>
<dbReference type="InterPro" id="IPR000719">
    <property type="entry name" value="Prot_kinase_dom"/>
</dbReference>
<dbReference type="GO" id="GO:0004674">
    <property type="term" value="F:protein serine/threonine kinase activity"/>
    <property type="evidence" value="ECO:0007669"/>
    <property type="project" value="UniProtKB-KW"/>
</dbReference>
<dbReference type="SUPFAM" id="SSF56112">
    <property type="entry name" value="Protein kinase-like (PK-like)"/>
    <property type="match status" value="1"/>
</dbReference>
<evidence type="ECO:0000256" key="8">
    <source>
        <dbReference type="ARBA" id="ARBA00022840"/>
    </source>
</evidence>
<feature type="domain" description="Protein kinase" evidence="12">
    <location>
        <begin position="1"/>
        <end position="92"/>
    </location>
</feature>
<sequence>MVNATRNFSEKLGRGGFGSVFKGILADSTVVAMKMLESVCQEEKQFRVEVSTIKTIQHVNLCRECITHCDIKPENILLDAEFCPKVAAFGLA</sequence>
<evidence type="ECO:0000313" key="13">
    <source>
        <dbReference type="EMBL" id="PON46066.1"/>
    </source>
</evidence>
<proteinExistence type="predicted"/>
<keyword evidence="5" id="KW-0732">Signal</keyword>
<comment type="caution">
    <text evidence="13">The sequence shown here is derived from an EMBL/GenBank/DDBJ whole genome shotgun (WGS) entry which is preliminary data.</text>
</comment>
<keyword evidence="4" id="KW-0812">Transmembrane</keyword>
<evidence type="ECO:0000256" key="5">
    <source>
        <dbReference type="ARBA" id="ARBA00022729"/>
    </source>
</evidence>
<dbReference type="GO" id="GO:0005524">
    <property type="term" value="F:ATP binding"/>
    <property type="evidence" value="ECO:0007669"/>
    <property type="project" value="UniProtKB-UniRule"/>
</dbReference>
<evidence type="ECO:0000256" key="3">
    <source>
        <dbReference type="ARBA" id="ARBA00022679"/>
    </source>
</evidence>
<evidence type="ECO:0000256" key="4">
    <source>
        <dbReference type="ARBA" id="ARBA00022692"/>
    </source>
</evidence>
<evidence type="ECO:0000256" key="7">
    <source>
        <dbReference type="ARBA" id="ARBA00022777"/>
    </source>
</evidence>
<keyword evidence="3" id="KW-0808">Transferase</keyword>
<dbReference type="Pfam" id="PF07714">
    <property type="entry name" value="PK_Tyr_Ser-Thr"/>
    <property type="match status" value="1"/>
</dbReference>
<dbReference type="GO" id="GO:0016020">
    <property type="term" value="C:membrane"/>
    <property type="evidence" value="ECO:0007669"/>
    <property type="project" value="UniProtKB-SubCell"/>
</dbReference>
<dbReference type="InParanoid" id="A0A2P5BBC1"/>
<dbReference type="InterPro" id="IPR017441">
    <property type="entry name" value="Protein_kinase_ATP_BS"/>
</dbReference>
<keyword evidence="2" id="KW-0723">Serine/threonine-protein kinase</keyword>
<feature type="binding site" evidence="11">
    <location>
        <position position="34"/>
    </location>
    <ligand>
        <name>ATP</name>
        <dbReference type="ChEBI" id="CHEBI:30616"/>
    </ligand>
</feature>
<dbReference type="AlphaFoldDB" id="A0A2P5BBC1"/>
<dbReference type="PROSITE" id="PS50011">
    <property type="entry name" value="PROTEIN_KINASE_DOM"/>
    <property type="match status" value="1"/>
</dbReference>
<reference evidence="14" key="1">
    <citation type="submission" date="2016-06" db="EMBL/GenBank/DDBJ databases">
        <title>Parallel loss of symbiosis genes in relatives of nitrogen-fixing non-legume Parasponia.</title>
        <authorList>
            <person name="Van Velzen R."/>
            <person name="Holmer R."/>
            <person name="Bu F."/>
            <person name="Rutten L."/>
            <person name="Van Zeijl A."/>
            <person name="Liu W."/>
            <person name="Santuari L."/>
            <person name="Cao Q."/>
            <person name="Sharma T."/>
            <person name="Shen D."/>
            <person name="Roswanjaya Y."/>
            <person name="Wardhani T."/>
            <person name="Kalhor M.S."/>
            <person name="Jansen J."/>
            <person name="Van den Hoogen J."/>
            <person name="Gungor B."/>
            <person name="Hartog M."/>
            <person name="Hontelez J."/>
            <person name="Verver J."/>
            <person name="Yang W.-C."/>
            <person name="Schijlen E."/>
            <person name="Repin R."/>
            <person name="Schilthuizen M."/>
            <person name="Schranz E."/>
            <person name="Heidstra R."/>
            <person name="Miyata K."/>
            <person name="Fedorova E."/>
            <person name="Kohlen W."/>
            <person name="Bisseling T."/>
            <person name="Smit S."/>
            <person name="Geurts R."/>
        </authorList>
    </citation>
    <scope>NUCLEOTIDE SEQUENCE [LARGE SCALE GENOMIC DNA]</scope>
    <source>
        <strain evidence="14">cv. RG33-2</strain>
    </source>
</reference>
<gene>
    <name evidence="13" type="ORF">TorRG33x02_327130</name>
</gene>
<evidence type="ECO:0000256" key="11">
    <source>
        <dbReference type="PROSITE-ProRule" id="PRU10141"/>
    </source>
</evidence>
<dbReference type="OrthoDB" id="1915649at2759"/>
<evidence type="ECO:0000256" key="6">
    <source>
        <dbReference type="ARBA" id="ARBA00022741"/>
    </source>
</evidence>
<dbReference type="InterPro" id="IPR008271">
    <property type="entry name" value="Ser/Thr_kinase_AS"/>
</dbReference>
<dbReference type="PROSITE" id="PS00107">
    <property type="entry name" value="PROTEIN_KINASE_ATP"/>
    <property type="match status" value="1"/>
</dbReference>
<name>A0A2P5BBC1_TREOI</name>
<evidence type="ECO:0000256" key="1">
    <source>
        <dbReference type="ARBA" id="ARBA00004167"/>
    </source>
</evidence>
<dbReference type="PANTHER" id="PTHR47974:SF19">
    <property type="entry name" value="RECEPTOR-LIKE SERINE_THREONINE-PROTEIN KINASE"/>
    <property type="match status" value="1"/>
</dbReference>
<evidence type="ECO:0000313" key="14">
    <source>
        <dbReference type="Proteomes" id="UP000237000"/>
    </source>
</evidence>
<protein>
    <submittedName>
        <fullName evidence="13">Mitogen-activated protein kinase kinase kinase</fullName>
    </submittedName>
</protein>